<name>A0A2K0T6E5_9HYPO</name>
<evidence type="ECO:0000313" key="3">
    <source>
        <dbReference type="Proteomes" id="UP000236546"/>
    </source>
</evidence>
<accession>A0A2K0T6E5</accession>
<keyword evidence="1" id="KW-0472">Membrane</keyword>
<reference evidence="2 3" key="1">
    <citation type="submission" date="2017-02" db="EMBL/GenBank/DDBJ databases">
        <title>Genomes of Trichoderma spp. with biocontrol activity.</title>
        <authorList>
            <person name="Gardiner D."/>
            <person name="Kazan K."/>
            <person name="Vos C."/>
            <person name="Harvey P."/>
        </authorList>
    </citation>
    <scope>NUCLEOTIDE SEQUENCE [LARGE SCALE GENOMIC DNA]</scope>
    <source>
        <strain evidence="2 3">A5MH</strain>
    </source>
</reference>
<evidence type="ECO:0000313" key="2">
    <source>
        <dbReference type="EMBL" id="PNP41096.1"/>
    </source>
</evidence>
<keyword evidence="1" id="KW-0812">Transmembrane</keyword>
<comment type="caution">
    <text evidence="2">The sequence shown here is derived from an EMBL/GenBank/DDBJ whole genome shotgun (WGS) entry which is preliminary data.</text>
</comment>
<feature type="transmembrane region" description="Helical" evidence="1">
    <location>
        <begin position="21"/>
        <end position="42"/>
    </location>
</feature>
<sequence>MTTRLSQKIWRDDSLTLHLGVLVGRLEVLVVFLVLIVVHGSLLSSPGVVNLGTASATSALNNVVQINLL</sequence>
<dbReference type="Proteomes" id="UP000236546">
    <property type="component" value="Unassembled WGS sequence"/>
</dbReference>
<protein>
    <submittedName>
        <fullName evidence="2">Uncharacterized protein</fullName>
    </submittedName>
</protein>
<dbReference type="EMBL" id="MTYH01000059">
    <property type="protein sequence ID" value="PNP41096.1"/>
    <property type="molecule type" value="Genomic_DNA"/>
</dbReference>
<gene>
    <name evidence="2" type="ORF">TGAMA5MH_06966</name>
</gene>
<organism evidence="2 3">
    <name type="scientific">Trichoderma gamsii</name>
    <dbReference type="NCBI Taxonomy" id="398673"/>
    <lineage>
        <taxon>Eukaryota</taxon>
        <taxon>Fungi</taxon>
        <taxon>Dikarya</taxon>
        <taxon>Ascomycota</taxon>
        <taxon>Pezizomycotina</taxon>
        <taxon>Sordariomycetes</taxon>
        <taxon>Hypocreomycetidae</taxon>
        <taxon>Hypocreales</taxon>
        <taxon>Hypocreaceae</taxon>
        <taxon>Trichoderma</taxon>
    </lineage>
</organism>
<evidence type="ECO:0000256" key="1">
    <source>
        <dbReference type="SAM" id="Phobius"/>
    </source>
</evidence>
<dbReference type="AlphaFoldDB" id="A0A2K0T6E5"/>
<proteinExistence type="predicted"/>
<keyword evidence="1" id="KW-1133">Transmembrane helix</keyword>